<reference evidence="1 2" key="1">
    <citation type="submission" date="2023-03" db="EMBL/GenBank/DDBJ databases">
        <title>Genome insight into feeding habits of ladybird beetles.</title>
        <authorList>
            <person name="Li H.-S."/>
            <person name="Huang Y.-H."/>
            <person name="Pang H."/>
        </authorList>
    </citation>
    <scope>NUCLEOTIDE SEQUENCE [LARGE SCALE GENOMIC DNA]</scope>
    <source>
        <strain evidence="1">SYSU_2023b</strain>
        <tissue evidence="1">Whole body</tissue>
    </source>
</reference>
<accession>A0AAW1UPS2</accession>
<protein>
    <recommendedName>
        <fullName evidence="3">Kinetochore protein SPC25</fullName>
    </recommendedName>
</protein>
<evidence type="ECO:0000313" key="1">
    <source>
        <dbReference type="EMBL" id="KAK9885184.1"/>
    </source>
</evidence>
<sequence length="196" mass="22802">MVERMISDEVNILIEKTLDTIKLFAEKSSELLPKVDEIEDFEKTVIQFNQKLFSNGGICTSIKKRETETCKQNYSKLGRFHNSLLEQQKAELLKLKSDINELSKKIDCTDHIYETKLNEKAKICSALTNQQLEKDCITAFKLATLSHYSFSPKIKFGYCLNRKTLDFKTFPCDPTKEPTEQEIQSKWDMLKLFINK</sequence>
<organism evidence="1 2">
    <name type="scientific">Henosepilachna vigintioctopunctata</name>
    <dbReference type="NCBI Taxonomy" id="420089"/>
    <lineage>
        <taxon>Eukaryota</taxon>
        <taxon>Metazoa</taxon>
        <taxon>Ecdysozoa</taxon>
        <taxon>Arthropoda</taxon>
        <taxon>Hexapoda</taxon>
        <taxon>Insecta</taxon>
        <taxon>Pterygota</taxon>
        <taxon>Neoptera</taxon>
        <taxon>Endopterygota</taxon>
        <taxon>Coleoptera</taxon>
        <taxon>Polyphaga</taxon>
        <taxon>Cucujiformia</taxon>
        <taxon>Coccinelloidea</taxon>
        <taxon>Coccinellidae</taxon>
        <taxon>Epilachninae</taxon>
        <taxon>Epilachnini</taxon>
        <taxon>Henosepilachna</taxon>
    </lineage>
</organism>
<proteinExistence type="predicted"/>
<evidence type="ECO:0008006" key="3">
    <source>
        <dbReference type="Google" id="ProtNLM"/>
    </source>
</evidence>
<name>A0AAW1UPS2_9CUCU</name>
<comment type="caution">
    <text evidence="1">The sequence shown here is derived from an EMBL/GenBank/DDBJ whole genome shotgun (WGS) entry which is preliminary data.</text>
</comment>
<evidence type="ECO:0000313" key="2">
    <source>
        <dbReference type="Proteomes" id="UP001431783"/>
    </source>
</evidence>
<keyword evidence="2" id="KW-1185">Reference proteome</keyword>
<dbReference type="EMBL" id="JARQZJ010000095">
    <property type="protein sequence ID" value="KAK9885184.1"/>
    <property type="molecule type" value="Genomic_DNA"/>
</dbReference>
<dbReference type="Proteomes" id="UP001431783">
    <property type="component" value="Unassembled WGS sequence"/>
</dbReference>
<gene>
    <name evidence="1" type="ORF">WA026_010692</name>
</gene>
<dbReference type="AlphaFoldDB" id="A0AAW1UPS2"/>